<dbReference type="EMBL" id="JAUKUD010000005">
    <property type="protein sequence ID" value="KAK0743172.1"/>
    <property type="molecule type" value="Genomic_DNA"/>
</dbReference>
<name>A0AA40EPL8_9PEZI</name>
<evidence type="ECO:0000256" key="1">
    <source>
        <dbReference type="SAM" id="Phobius"/>
    </source>
</evidence>
<organism evidence="2 3">
    <name type="scientific">Schizothecium vesticola</name>
    <dbReference type="NCBI Taxonomy" id="314040"/>
    <lineage>
        <taxon>Eukaryota</taxon>
        <taxon>Fungi</taxon>
        <taxon>Dikarya</taxon>
        <taxon>Ascomycota</taxon>
        <taxon>Pezizomycotina</taxon>
        <taxon>Sordariomycetes</taxon>
        <taxon>Sordariomycetidae</taxon>
        <taxon>Sordariales</taxon>
        <taxon>Schizotheciaceae</taxon>
        <taxon>Schizothecium</taxon>
    </lineage>
</organism>
<feature type="transmembrane region" description="Helical" evidence="1">
    <location>
        <begin position="76"/>
        <end position="95"/>
    </location>
</feature>
<dbReference type="Proteomes" id="UP001172155">
    <property type="component" value="Unassembled WGS sequence"/>
</dbReference>
<dbReference type="AlphaFoldDB" id="A0AA40EPL8"/>
<feature type="transmembrane region" description="Helical" evidence="1">
    <location>
        <begin position="45"/>
        <end position="64"/>
    </location>
</feature>
<evidence type="ECO:0000313" key="3">
    <source>
        <dbReference type="Proteomes" id="UP001172155"/>
    </source>
</evidence>
<reference evidence="2" key="1">
    <citation type="submission" date="2023-06" db="EMBL/GenBank/DDBJ databases">
        <title>Genome-scale phylogeny and comparative genomics of the fungal order Sordariales.</title>
        <authorList>
            <consortium name="Lawrence Berkeley National Laboratory"/>
            <person name="Hensen N."/>
            <person name="Bonometti L."/>
            <person name="Westerberg I."/>
            <person name="Brannstrom I.O."/>
            <person name="Guillou S."/>
            <person name="Cros-Aarteil S."/>
            <person name="Calhoun S."/>
            <person name="Haridas S."/>
            <person name="Kuo A."/>
            <person name="Mondo S."/>
            <person name="Pangilinan J."/>
            <person name="Riley R."/>
            <person name="LaButti K."/>
            <person name="Andreopoulos B."/>
            <person name="Lipzen A."/>
            <person name="Chen C."/>
            <person name="Yanf M."/>
            <person name="Daum C."/>
            <person name="Ng V."/>
            <person name="Clum A."/>
            <person name="Steindorff A."/>
            <person name="Ohm R."/>
            <person name="Martin F."/>
            <person name="Silar P."/>
            <person name="Natvig D."/>
            <person name="Lalanne C."/>
            <person name="Gautier V."/>
            <person name="Ament-velasquez S.L."/>
            <person name="Kruys A."/>
            <person name="Hutchinson M.I."/>
            <person name="Powell A.J."/>
            <person name="Barry K."/>
            <person name="Miller A.N."/>
            <person name="Grigoriev I.V."/>
            <person name="Debuchy R."/>
            <person name="Gladieux P."/>
            <person name="Thoren M.H."/>
            <person name="Johannesson H."/>
        </authorList>
    </citation>
    <scope>NUCLEOTIDE SEQUENCE</scope>
    <source>
        <strain evidence="2">SMH3187-1</strain>
    </source>
</reference>
<keyword evidence="3" id="KW-1185">Reference proteome</keyword>
<keyword evidence="1" id="KW-1133">Transmembrane helix</keyword>
<keyword evidence="1" id="KW-0812">Transmembrane</keyword>
<sequence>MAAPWLPPPHHLPFLLHAAIELFAGLKFTLTPLAQIPARSASPDIALVIRSYGVLLLTTAAMSLHLGFRPVYDDTSALFSLAMVAYHMSPIYRAFTRLRYGIGMDGPQGRVLGGPTLHLAVHGACLASLVAGWMGS</sequence>
<accession>A0AA40EPL8</accession>
<gene>
    <name evidence="2" type="ORF">B0T18DRAFT_414621</name>
</gene>
<comment type="caution">
    <text evidence="2">The sequence shown here is derived from an EMBL/GenBank/DDBJ whole genome shotgun (WGS) entry which is preliminary data.</text>
</comment>
<proteinExistence type="predicted"/>
<protein>
    <submittedName>
        <fullName evidence="2">Uncharacterized protein</fullName>
    </submittedName>
</protein>
<evidence type="ECO:0000313" key="2">
    <source>
        <dbReference type="EMBL" id="KAK0743172.1"/>
    </source>
</evidence>
<keyword evidence="1" id="KW-0472">Membrane</keyword>
<feature type="transmembrane region" description="Helical" evidence="1">
    <location>
        <begin position="12"/>
        <end position="33"/>
    </location>
</feature>